<name>A0ACB8GDE1_9SAUR</name>
<dbReference type="EMBL" id="CM037614">
    <property type="protein sequence ID" value="KAH8017472.1"/>
    <property type="molecule type" value="Genomic_DNA"/>
</dbReference>
<proteinExistence type="predicted"/>
<organism evidence="1 2">
    <name type="scientific">Sphaerodactylus townsendi</name>
    <dbReference type="NCBI Taxonomy" id="933632"/>
    <lineage>
        <taxon>Eukaryota</taxon>
        <taxon>Metazoa</taxon>
        <taxon>Chordata</taxon>
        <taxon>Craniata</taxon>
        <taxon>Vertebrata</taxon>
        <taxon>Euteleostomi</taxon>
        <taxon>Lepidosauria</taxon>
        <taxon>Squamata</taxon>
        <taxon>Bifurcata</taxon>
        <taxon>Gekkota</taxon>
        <taxon>Sphaerodactylidae</taxon>
        <taxon>Sphaerodactylus</taxon>
    </lineage>
</organism>
<comment type="caution">
    <text evidence="1">The sequence shown here is derived from an EMBL/GenBank/DDBJ whole genome shotgun (WGS) entry which is preliminary data.</text>
</comment>
<protein>
    <submittedName>
        <fullName evidence="1">Uncharacterized protein</fullName>
    </submittedName>
</protein>
<gene>
    <name evidence="1" type="ORF">K3G42_030107</name>
</gene>
<sequence length="119" mass="13281">MYSTLIQNCKLQLKITGPFFLLNCIGSTDFGNVSHVVPGIHAYFYIGSDALNHTEQFTEAAGSKEAQQYALRTAKALAMTALDVIFRPGLLERVREDFRQAKQDEQEHYSAKEEAVPLG</sequence>
<reference evidence="1" key="1">
    <citation type="submission" date="2021-08" db="EMBL/GenBank/DDBJ databases">
        <title>The first chromosome-level gecko genome reveals the dynamic sex chromosomes of Neotropical dwarf geckos (Sphaerodactylidae: Sphaerodactylus).</title>
        <authorList>
            <person name="Pinto B.J."/>
            <person name="Keating S.E."/>
            <person name="Gamble T."/>
        </authorList>
    </citation>
    <scope>NUCLEOTIDE SEQUENCE</scope>
    <source>
        <strain evidence="1">TG3544</strain>
    </source>
</reference>
<dbReference type="Proteomes" id="UP000827872">
    <property type="component" value="Linkage Group LG01"/>
</dbReference>
<keyword evidence="2" id="KW-1185">Reference proteome</keyword>
<accession>A0ACB8GDE1</accession>
<evidence type="ECO:0000313" key="2">
    <source>
        <dbReference type="Proteomes" id="UP000827872"/>
    </source>
</evidence>
<evidence type="ECO:0000313" key="1">
    <source>
        <dbReference type="EMBL" id="KAH8017472.1"/>
    </source>
</evidence>